<comment type="caution">
    <text evidence="8">The sequence shown here is derived from an EMBL/GenBank/DDBJ whole genome shotgun (WGS) entry which is preliminary data.</text>
</comment>
<keyword evidence="9" id="KW-1185">Reference proteome</keyword>
<dbReference type="InterPro" id="IPR016030">
    <property type="entry name" value="CblAdoTrfase-like"/>
</dbReference>
<proteinExistence type="inferred from homology"/>
<comment type="catalytic activity">
    <reaction evidence="6">
        <text>2 cob(II)alamin + reduced [electron-transfer flavoprotein] + 2 ATP = 2 adenosylcob(III)alamin + 2 triphosphate + oxidized [electron-transfer flavoprotein] + 3 H(+)</text>
        <dbReference type="Rhea" id="RHEA:28671"/>
        <dbReference type="Rhea" id="RHEA-COMP:10685"/>
        <dbReference type="Rhea" id="RHEA-COMP:10686"/>
        <dbReference type="ChEBI" id="CHEBI:15378"/>
        <dbReference type="ChEBI" id="CHEBI:16304"/>
        <dbReference type="ChEBI" id="CHEBI:18036"/>
        <dbReference type="ChEBI" id="CHEBI:18408"/>
        <dbReference type="ChEBI" id="CHEBI:30616"/>
        <dbReference type="ChEBI" id="CHEBI:57692"/>
        <dbReference type="ChEBI" id="CHEBI:58307"/>
        <dbReference type="EC" id="2.5.1.17"/>
    </reaction>
</comment>
<evidence type="ECO:0000259" key="7">
    <source>
        <dbReference type="Pfam" id="PF01923"/>
    </source>
</evidence>
<dbReference type="SUPFAM" id="SSF89028">
    <property type="entry name" value="Cobalamin adenosyltransferase-like"/>
    <property type="match status" value="1"/>
</dbReference>
<dbReference type="UniPathway" id="UPA00148">
    <property type="reaction ID" value="UER00233"/>
</dbReference>
<evidence type="ECO:0000313" key="8">
    <source>
        <dbReference type="EMBL" id="RDB35251.1"/>
    </source>
</evidence>
<evidence type="ECO:0000313" key="9">
    <source>
        <dbReference type="Proteomes" id="UP000253934"/>
    </source>
</evidence>
<dbReference type="PANTHER" id="PTHR12213:SF0">
    <property type="entry name" value="CORRINOID ADENOSYLTRANSFERASE MMAB"/>
    <property type="match status" value="1"/>
</dbReference>
<dbReference type="GO" id="GO:0005524">
    <property type="term" value="F:ATP binding"/>
    <property type="evidence" value="ECO:0007669"/>
    <property type="project" value="UniProtKB-UniRule"/>
</dbReference>
<comment type="catalytic activity">
    <reaction evidence="6">
        <text>2 cob(II)yrinate a,c diamide + reduced [electron-transfer flavoprotein] + 2 ATP = 2 adenosylcob(III)yrinate a,c-diamide + 2 triphosphate + oxidized [electron-transfer flavoprotein] + 3 H(+)</text>
        <dbReference type="Rhea" id="RHEA:11528"/>
        <dbReference type="Rhea" id="RHEA-COMP:10685"/>
        <dbReference type="Rhea" id="RHEA-COMP:10686"/>
        <dbReference type="ChEBI" id="CHEBI:15378"/>
        <dbReference type="ChEBI" id="CHEBI:18036"/>
        <dbReference type="ChEBI" id="CHEBI:30616"/>
        <dbReference type="ChEBI" id="CHEBI:57692"/>
        <dbReference type="ChEBI" id="CHEBI:58307"/>
        <dbReference type="ChEBI" id="CHEBI:58503"/>
        <dbReference type="ChEBI" id="CHEBI:58537"/>
        <dbReference type="EC" id="2.5.1.17"/>
    </reaction>
</comment>
<accession>A0A369KKU6</accession>
<comment type="similarity">
    <text evidence="1 6">Belongs to the Cob(I)alamin adenosyltransferase family.</text>
</comment>
<dbReference type="FunFam" id="1.20.1200.10:FF:000001">
    <property type="entry name" value="Cob(I)yrinic acid a,c-diamide adenosyltransferase"/>
    <property type="match status" value="1"/>
</dbReference>
<dbReference type="Proteomes" id="UP000253934">
    <property type="component" value="Unassembled WGS sequence"/>
</dbReference>
<keyword evidence="3 6" id="KW-0808">Transferase</keyword>
<feature type="domain" description="Cobalamin adenosyltransferase-like" evidence="7">
    <location>
        <begin position="3"/>
        <end position="173"/>
    </location>
</feature>
<comment type="pathway">
    <text evidence="6">Cofactor biosynthesis; adenosylcobalamin biosynthesis; adenosylcobalamin from cob(II)yrinate a,c-diamide: step 2/7.</text>
</comment>
<keyword evidence="6" id="KW-0169">Cobalamin biosynthesis</keyword>
<name>A0A369KKU6_9BACT</name>
<reference evidence="8" key="1">
    <citation type="submission" date="2018-04" db="EMBL/GenBank/DDBJ databases">
        <title>Draft genome sequence of the Candidatus Spirobacillus cienkowskii, a pathogen of freshwater Daphnia species, reconstructed from hemolymph metagenomic reads.</title>
        <authorList>
            <person name="Bresciani L."/>
            <person name="Lemos L.N."/>
            <person name="Wale N."/>
            <person name="Lin J.Y."/>
            <person name="Fernandes G.R."/>
            <person name="Duffy M.A."/>
            <person name="Rodrigues J.M."/>
        </authorList>
    </citation>
    <scope>NUCLEOTIDE SEQUENCE [LARGE SCALE GENOMIC DNA]</scope>
    <source>
        <strain evidence="8">Binning01</strain>
    </source>
</reference>
<evidence type="ECO:0000256" key="5">
    <source>
        <dbReference type="ARBA" id="ARBA00022840"/>
    </source>
</evidence>
<dbReference type="PANTHER" id="PTHR12213">
    <property type="entry name" value="CORRINOID ADENOSYLTRANSFERASE"/>
    <property type="match status" value="1"/>
</dbReference>
<dbReference type="InterPro" id="IPR036451">
    <property type="entry name" value="CblAdoTrfase-like_sf"/>
</dbReference>
<evidence type="ECO:0000256" key="2">
    <source>
        <dbReference type="ARBA" id="ARBA00011233"/>
    </source>
</evidence>
<dbReference type="AlphaFoldDB" id="A0A369KKU6"/>
<dbReference type="EMBL" id="QOVW01000094">
    <property type="protein sequence ID" value="RDB35251.1"/>
    <property type="molecule type" value="Genomic_DNA"/>
</dbReference>
<dbReference type="Pfam" id="PF01923">
    <property type="entry name" value="Cob_adeno_trans"/>
    <property type="match status" value="1"/>
</dbReference>
<keyword evidence="4 6" id="KW-0547">Nucleotide-binding</keyword>
<evidence type="ECO:0000256" key="4">
    <source>
        <dbReference type="ARBA" id="ARBA00022741"/>
    </source>
</evidence>
<gene>
    <name evidence="8" type="ORF">DCC88_11190</name>
</gene>
<comment type="subunit">
    <text evidence="2">Homotrimer.</text>
</comment>
<dbReference type="Gene3D" id="1.20.1200.10">
    <property type="entry name" value="Cobalamin adenosyltransferase-like"/>
    <property type="match status" value="1"/>
</dbReference>
<dbReference type="NCBIfam" id="TIGR00636">
    <property type="entry name" value="PduO_Nterm"/>
    <property type="match status" value="1"/>
</dbReference>
<evidence type="ECO:0000256" key="1">
    <source>
        <dbReference type="ARBA" id="ARBA00007487"/>
    </source>
</evidence>
<dbReference type="GO" id="GO:0008817">
    <property type="term" value="F:corrinoid adenosyltransferase activity"/>
    <property type="evidence" value="ECO:0007669"/>
    <property type="project" value="UniProtKB-UniRule"/>
</dbReference>
<dbReference type="GO" id="GO:0009236">
    <property type="term" value="P:cobalamin biosynthetic process"/>
    <property type="evidence" value="ECO:0007669"/>
    <property type="project" value="UniProtKB-UniRule"/>
</dbReference>
<evidence type="ECO:0000256" key="6">
    <source>
        <dbReference type="RuleBase" id="RU366026"/>
    </source>
</evidence>
<protein>
    <recommendedName>
        <fullName evidence="6">Corrinoid adenosyltransferase</fullName>
        <ecNumber evidence="6">2.5.1.17</ecNumber>
    </recommendedName>
    <alternativeName>
        <fullName evidence="6">Cob(II)alamin adenosyltransferase</fullName>
    </alternativeName>
    <alternativeName>
        <fullName evidence="6">Cob(II)yrinic acid a,c-diamide adenosyltransferase</fullName>
    </alternativeName>
    <alternativeName>
        <fullName evidence="6">Cobinamide/cobalamin adenosyltransferase</fullName>
    </alternativeName>
</protein>
<keyword evidence="5 6" id="KW-0067">ATP-binding</keyword>
<dbReference type="EC" id="2.5.1.17" evidence="6"/>
<organism evidence="8 9">
    <name type="scientific">Spirobacillus cienkowskii</name>
    <dbReference type="NCBI Taxonomy" id="495820"/>
    <lineage>
        <taxon>Bacteria</taxon>
        <taxon>Pseudomonadati</taxon>
        <taxon>Bdellovibrionota</taxon>
        <taxon>Oligoflexia</taxon>
        <taxon>Silvanigrellales</taxon>
        <taxon>Spirobacillus</taxon>
    </lineage>
</organism>
<evidence type="ECO:0000256" key="3">
    <source>
        <dbReference type="ARBA" id="ARBA00022679"/>
    </source>
</evidence>
<dbReference type="InterPro" id="IPR029499">
    <property type="entry name" value="PduO-typ"/>
</dbReference>
<sequence length="199" mass="22907">MKVYTKTGDNGTTGLADGSRTSKDDLRINSFGTIDELNSVIGICRQNIQQISKKEQKVINNWLLAIQNDLFNIGSDLATPIQARWQNMVLITSHDVTQLEKMIDYCQNLLKPLQEFVLPGGTLLNSYLHLARTVCRRAERIIVKLSKEKEINLFIIHYINRLSDFLFVLSRWVQSLLKIDEVKWDKNMGVRSIFLDHSK</sequence>